<organism evidence="9 10">
    <name type="scientific">Mannheimia pernigra</name>
    <dbReference type="NCBI Taxonomy" id="111844"/>
    <lineage>
        <taxon>Bacteria</taxon>
        <taxon>Pseudomonadati</taxon>
        <taxon>Pseudomonadota</taxon>
        <taxon>Gammaproteobacteria</taxon>
        <taxon>Pasteurellales</taxon>
        <taxon>Pasteurellaceae</taxon>
        <taxon>Mannheimia</taxon>
    </lineage>
</organism>
<dbReference type="GO" id="GO:0042597">
    <property type="term" value="C:periplasmic space"/>
    <property type="evidence" value="ECO:0007669"/>
    <property type="project" value="UniProtKB-SubCell"/>
</dbReference>
<keyword evidence="6 8" id="KW-0732">Signal</keyword>
<dbReference type="PANTHER" id="PTHR43649">
    <property type="entry name" value="ARABINOSE-BINDING PROTEIN-RELATED"/>
    <property type="match status" value="1"/>
</dbReference>
<dbReference type="RefSeq" id="WP_176812290.1">
    <property type="nucleotide sequence ID" value="NZ_CP055305.1"/>
</dbReference>
<dbReference type="EMBL" id="CP055305">
    <property type="protein sequence ID" value="QLB42208.1"/>
    <property type="molecule type" value="Genomic_DNA"/>
</dbReference>
<dbReference type="InterPro" id="IPR006059">
    <property type="entry name" value="SBP"/>
</dbReference>
<evidence type="ECO:0000313" key="10">
    <source>
        <dbReference type="Proteomes" id="UP000509784"/>
    </source>
</evidence>
<dbReference type="CDD" id="cd14748">
    <property type="entry name" value="PBP2_UgpB"/>
    <property type="match status" value="1"/>
</dbReference>
<feature type="signal peptide" evidence="8">
    <location>
        <begin position="1"/>
        <end position="22"/>
    </location>
</feature>
<evidence type="ECO:0000256" key="5">
    <source>
        <dbReference type="ARBA" id="ARBA00022448"/>
    </source>
</evidence>
<evidence type="ECO:0000256" key="2">
    <source>
        <dbReference type="ARBA" id="ARBA00008520"/>
    </source>
</evidence>
<evidence type="ECO:0000256" key="7">
    <source>
        <dbReference type="ARBA" id="ARBA00022764"/>
    </source>
</evidence>
<evidence type="ECO:0000256" key="8">
    <source>
        <dbReference type="SAM" id="SignalP"/>
    </source>
</evidence>
<dbReference type="InterPro" id="IPR006061">
    <property type="entry name" value="SBP_1_CS"/>
</dbReference>
<reference evidence="9 10" key="1">
    <citation type="submission" date="2020-06" db="EMBL/GenBank/DDBJ databases">
        <title>Mannheimia pernigra sp. nov. isolated from bovine respiratory tract.</title>
        <authorList>
            <person name="Kuhnert P."/>
            <person name="Akarsu-Egger H."/>
        </authorList>
    </citation>
    <scope>NUCLEOTIDE SEQUENCE [LARGE SCALE GENOMIC DNA]</scope>
    <source>
        <strain evidence="9 10">17CN0883</strain>
    </source>
</reference>
<evidence type="ECO:0000256" key="4">
    <source>
        <dbReference type="ARBA" id="ARBA00017470"/>
    </source>
</evidence>
<comment type="similarity">
    <text evidence="2">Belongs to the bacterial solute-binding protein 1 family.</text>
</comment>
<dbReference type="SUPFAM" id="SSF53850">
    <property type="entry name" value="Periplasmic binding protein-like II"/>
    <property type="match status" value="1"/>
</dbReference>
<dbReference type="InterPro" id="IPR050490">
    <property type="entry name" value="Bact_solute-bd_prot1"/>
</dbReference>
<dbReference type="Gene3D" id="3.40.190.10">
    <property type="entry name" value="Periplasmic binding protein-like II"/>
    <property type="match status" value="2"/>
</dbReference>
<evidence type="ECO:0000256" key="1">
    <source>
        <dbReference type="ARBA" id="ARBA00004418"/>
    </source>
</evidence>
<dbReference type="NCBIfam" id="NF008211">
    <property type="entry name" value="PRK10974.1"/>
    <property type="match status" value="1"/>
</dbReference>
<comment type="subcellular location">
    <subcellularLocation>
        <location evidence="1">Periplasm</location>
    </subcellularLocation>
</comment>
<keyword evidence="5" id="KW-0813">Transport</keyword>
<dbReference type="AlphaFoldDB" id="A0ABD7A7Z0"/>
<keyword evidence="7" id="KW-0574">Periplasm</keyword>
<evidence type="ECO:0000313" key="9">
    <source>
        <dbReference type="EMBL" id="QLB42208.1"/>
    </source>
</evidence>
<proteinExistence type="inferred from homology"/>
<comment type="subunit">
    <text evidence="3">The complex is composed of two ATP-binding proteins (UgpC), two transmembrane proteins (UgpA and UgpE) and a solute-binding protein (UgpB).</text>
</comment>
<name>A0ABD7A7Z0_9PAST</name>
<dbReference type="Proteomes" id="UP000509784">
    <property type="component" value="Chromosome"/>
</dbReference>
<evidence type="ECO:0000256" key="6">
    <source>
        <dbReference type="ARBA" id="ARBA00022729"/>
    </source>
</evidence>
<dbReference type="Pfam" id="PF13416">
    <property type="entry name" value="SBP_bac_8"/>
    <property type="match status" value="1"/>
</dbReference>
<evidence type="ECO:0000256" key="3">
    <source>
        <dbReference type="ARBA" id="ARBA00011557"/>
    </source>
</evidence>
<gene>
    <name evidence="9" type="primary">ugpB</name>
    <name evidence="9" type="ORF">HV560_04980</name>
</gene>
<accession>A0ABD7A7Z0</accession>
<feature type="chain" id="PRO_5044855612" description="sn-glycerol-3-phosphate-binding periplasmic protein UgpB" evidence="8">
    <location>
        <begin position="23"/>
        <end position="435"/>
    </location>
</feature>
<dbReference type="PANTHER" id="PTHR43649:SF31">
    <property type="entry name" value="SN-GLYCEROL-3-PHOSPHATE-BINDING PERIPLASMIC PROTEIN UGPB"/>
    <property type="match status" value="1"/>
</dbReference>
<protein>
    <recommendedName>
        <fullName evidence="4">sn-glycerol-3-phosphate-binding periplasmic protein UgpB</fullName>
    </recommendedName>
</protein>
<sequence length="435" mass="47965">MKRLLTKTALITAITLGTPAYAATEIQWWHSMGGALNDWVNGLAQEFNDSQKEYKVVPVFKGSYPEAMAAGIAAVRAGNAPDILQVYEVGTASMIYAKGVTKSVTQIMKDADLKFSPSDYIPAISSYYTAPNGEMLSLPFNSSTAVLYYNKDAFQKAGLDPETAPKTWKDVRAVTEKLKQSGSTCPLTVSWMGWTQLENFSAWHDVPFATKNNGFDALDAELTFNSELHVRHIDNLADMAKNNLFVYKGRESSSQPAFASGECAIFIGSSGSYSGIKRDAKFAFGESTLPYYDDVAAAPQNTMIGGASLWVLAGKPDSNYKGIAQFFDFLSKPEVQAKSHMTTGYLPVTLKAYEITEKSGYYTQNPGTDVPVEQMVRKTTERTRGIRLGNMPQIRTIVDEELEQVWTGKKTAQQALDNAVKRGNELLERFRNVNK</sequence>
<dbReference type="PROSITE" id="PS01037">
    <property type="entry name" value="SBP_BACTERIAL_1"/>
    <property type="match status" value="1"/>
</dbReference>
<dbReference type="KEGG" id="mpeg:HV560_04980"/>